<accession>A0A6J0UT58</accession>
<evidence type="ECO:0000256" key="1">
    <source>
        <dbReference type="ARBA" id="ARBA00007989"/>
    </source>
</evidence>
<name>A0A6J0UT58_9SAUR</name>
<dbReference type="InParanoid" id="A0A6J0UT58"/>
<gene>
    <name evidence="5" type="primary">LOC110086531</name>
</gene>
<dbReference type="InterPro" id="IPR036054">
    <property type="entry name" value="BTG-like_sf"/>
</dbReference>
<protein>
    <submittedName>
        <fullName evidence="5">Protein BTG3-like</fullName>
    </submittedName>
</protein>
<feature type="region of interest" description="Disordered" evidence="2">
    <location>
        <begin position="122"/>
        <end position="156"/>
    </location>
</feature>
<proteinExistence type="inferred from homology"/>
<dbReference type="Pfam" id="PF07742">
    <property type="entry name" value="BTG"/>
    <property type="match status" value="1"/>
</dbReference>
<evidence type="ECO:0000313" key="5">
    <source>
        <dbReference type="RefSeq" id="XP_020663148.2"/>
    </source>
</evidence>
<dbReference type="Proteomes" id="UP001652642">
    <property type="component" value="Chromosome 9"/>
</dbReference>
<evidence type="ECO:0000259" key="3">
    <source>
        <dbReference type="SMART" id="SM00099"/>
    </source>
</evidence>
<dbReference type="GeneID" id="110086531"/>
<feature type="region of interest" description="Disordered" evidence="2">
    <location>
        <begin position="215"/>
        <end position="238"/>
    </location>
</feature>
<organism evidence="4 5">
    <name type="scientific">Pogona vitticeps</name>
    <name type="common">central bearded dragon</name>
    <dbReference type="NCBI Taxonomy" id="103695"/>
    <lineage>
        <taxon>Eukaryota</taxon>
        <taxon>Metazoa</taxon>
        <taxon>Chordata</taxon>
        <taxon>Craniata</taxon>
        <taxon>Vertebrata</taxon>
        <taxon>Euteleostomi</taxon>
        <taxon>Lepidosauria</taxon>
        <taxon>Squamata</taxon>
        <taxon>Bifurcata</taxon>
        <taxon>Unidentata</taxon>
        <taxon>Episquamata</taxon>
        <taxon>Toxicofera</taxon>
        <taxon>Iguania</taxon>
        <taxon>Acrodonta</taxon>
        <taxon>Agamidae</taxon>
        <taxon>Amphibolurinae</taxon>
        <taxon>Pogona</taxon>
    </lineage>
</organism>
<comment type="similarity">
    <text evidence="1">Belongs to the BTG family.</text>
</comment>
<dbReference type="InterPro" id="IPR002087">
    <property type="entry name" value="Anti_prolifrtn"/>
</dbReference>
<dbReference type="RefSeq" id="XP_020663148.2">
    <property type="nucleotide sequence ID" value="XM_020807489.2"/>
</dbReference>
<dbReference type="Gene3D" id="3.90.640.90">
    <property type="entry name" value="Anti-proliferative protein, N-terminal domain"/>
    <property type="match status" value="1"/>
</dbReference>
<reference evidence="5" key="1">
    <citation type="submission" date="2025-08" db="UniProtKB">
        <authorList>
            <consortium name="RefSeq"/>
        </authorList>
    </citation>
    <scope>IDENTIFICATION</scope>
</reference>
<feature type="domain" description="Anti-proliferative protein" evidence="3">
    <location>
        <begin position="7"/>
        <end position="114"/>
    </location>
</feature>
<sequence>MAATHTMKEDIEMGVRFILSILSHNVRLGKEQLDRFGDSLVNILCERFTGHWYPEKPIKGQAYRCIRINRTDRVDSSLKRACQDAGIDYSELSLPRDFTLWIDPGEVSCRLGENNYPFKVSEEFRRGQSSPEVETSDYHSESPTPSEGSSEDEGRTKRLEKIQAPHRSRPGRSNSAQAPQYYYVPSPLWVPWQHNAVTYLPAYQPLPLYYVNLPSKPPAARKPNPEMLKRLTKRASKS</sequence>
<dbReference type="OrthoDB" id="19928at2759"/>
<dbReference type="PRINTS" id="PR00310">
    <property type="entry name" value="ANTIPRLFBTG1"/>
</dbReference>
<dbReference type="AlphaFoldDB" id="A0A6J0UT58"/>
<dbReference type="KEGG" id="pvt:110086531"/>
<dbReference type="GO" id="GO:0005737">
    <property type="term" value="C:cytoplasm"/>
    <property type="evidence" value="ECO:0007669"/>
    <property type="project" value="TreeGrafter"/>
</dbReference>
<evidence type="ECO:0000313" key="4">
    <source>
        <dbReference type="Proteomes" id="UP001652642"/>
    </source>
</evidence>
<evidence type="ECO:0000256" key="2">
    <source>
        <dbReference type="SAM" id="MobiDB-lite"/>
    </source>
</evidence>
<keyword evidence="4" id="KW-1185">Reference proteome</keyword>
<dbReference type="SUPFAM" id="SSF160696">
    <property type="entry name" value="BTG domain-like"/>
    <property type="match status" value="1"/>
</dbReference>
<dbReference type="PANTHER" id="PTHR22978">
    <property type="entry name" value="B-CELL TRANSLOCATION GENE"/>
    <property type="match status" value="1"/>
</dbReference>
<dbReference type="InterPro" id="IPR033332">
    <property type="entry name" value="BTG"/>
</dbReference>
<dbReference type="SMART" id="SM00099">
    <property type="entry name" value="btg1"/>
    <property type="match status" value="1"/>
</dbReference>
<dbReference type="GO" id="GO:0005634">
    <property type="term" value="C:nucleus"/>
    <property type="evidence" value="ECO:0007669"/>
    <property type="project" value="TreeGrafter"/>
</dbReference>
<dbReference type="PANTHER" id="PTHR22978:SF6">
    <property type="entry name" value="PROTEIN BTG3"/>
    <property type="match status" value="1"/>
</dbReference>